<sequence>MSAPTDEGDAQSLERVPSALSTREAWLDPFDWYAEMREDHPVRYDDHRECWDVFRYDDVDRILDDPETFSSDPRLASTIDLPPEDEQSPIMETMLLTDGDRHDRLRGVVEDWFRPRAIAGRAARFEEIAADLLDDAVEGGRMDVIDDFAYPFPVIVIAELLGVPSEDRPQFRRWSETLVETPTDTSEAATEAYQERQQEASEELAEYFEEKLDARAREPRDDLITVIAEAASEDRLTHEEALGFCMLLLVAGNITTTNLIGNAMRCLTAHPTALERVRDGSVSIESAVEEVLRYRSPVQALARIATEPVELRGTEIEAGDVVVPWLGAANRDGDVFADPGEFRIDRAPNPHFGFGRGTHYCLGAPLARMEARIGLNALFERAADIERRGETLQPVRSAFIYGVEEFPIEFRPRRDAASPSS</sequence>
<dbReference type="Gene3D" id="1.10.630.10">
    <property type="entry name" value="Cytochrome P450"/>
    <property type="match status" value="1"/>
</dbReference>
<proteinExistence type="inferred from homology"/>
<evidence type="ECO:0000313" key="5">
    <source>
        <dbReference type="Proteomes" id="UP001259659"/>
    </source>
</evidence>
<dbReference type="SUPFAM" id="SSF48264">
    <property type="entry name" value="Cytochrome P450"/>
    <property type="match status" value="1"/>
</dbReference>
<evidence type="ECO:0000313" key="4">
    <source>
        <dbReference type="EMBL" id="MDS0259117.1"/>
    </source>
</evidence>
<dbReference type="PRINTS" id="PR00359">
    <property type="entry name" value="BP450"/>
</dbReference>
<dbReference type="Pfam" id="PF00067">
    <property type="entry name" value="p450"/>
    <property type="match status" value="1"/>
</dbReference>
<dbReference type="CDD" id="cd11032">
    <property type="entry name" value="P450_EryK-like"/>
    <property type="match status" value="1"/>
</dbReference>
<keyword evidence="2" id="KW-0503">Monooxygenase</keyword>
<protein>
    <submittedName>
        <fullName evidence="4">Cytochrome P450</fullName>
    </submittedName>
</protein>
<dbReference type="InterPro" id="IPR036396">
    <property type="entry name" value="Cyt_P450_sf"/>
</dbReference>
<dbReference type="RefSeq" id="WP_310918706.1">
    <property type="nucleotide sequence ID" value="NZ_JAMQON010000001.1"/>
</dbReference>
<keyword evidence="5" id="KW-1185">Reference proteome</keyword>
<keyword evidence="2" id="KW-0349">Heme</keyword>
<name>A0ABU2FA99_9EURY</name>
<keyword evidence="2" id="KW-0479">Metal-binding</keyword>
<dbReference type="PANTHER" id="PTHR46696:SF1">
    <property type="entry name" value="CYTOCHROME P450 YJIB-RELATED"/>
    <property type="match status" value="1"/>
</dbReference>
<dbReference type="PANTHER" id="PTHR46696">
    <property type="entry name" value="P450, PUTATIVE (EUROFUNG)-RELATED"/>
    <property type="match status" value="1"/>
</dbReference>
<keyword evidence="2" id="KW-0408">Iron</keyword>
<accession>A0ABU2FA99</accession>
<dbReference type="Proteomes" id="UP001259659">
    <property type="component" value="Unassembled WGS sequence"/>
</dbReference>
<evidence type="ECO:0000256" key="2">
    <source>
        <dbReference type="RuleBase" id="RU000461"/>
    </source>
</evidence>
<dbReference type="EMBL" id="JAMQON010000001">
    <property type="protein sequence ID" value="MDS0259117.1"/>
    <property type="molecule type" value="Genomic_DNA"/>
</dbReference>
<dbReference type="InterPro" id="IPR001128">
    <property type="entry name" value="Cyt_P450"/>
</dbReference>
<dbReference type="InterPro" id="IPR002397">
    <property type="entry name" value="Cyt_P450_B"/>
</dbReference>
<dbReference type="PROSITE" id="PS00086">
    <property type="entry name" value="CYTOCHROME_P450"/>
    <property type="match status" value="1"/>
</dbReference>
<gene>
    <name evidence="4" type="ORF">NDI56_06895</name>
</gene>
<comment type="similarity">
    <text evidence="1 2">Belongs to the cytochrome P450 family.</text>
</comment>
<keyword evidence="3" id="KW-0175">Coiled coil</keyword>
<comment type="caution">
    <text evidence="4">The sequence shown here is derived from an EMBL/GenBank/DDBJ whole genome shotgun (WGS) entry which is preliminary data.</text>
</comment>
<evidence type="ECO:0000256" key="3">
    <source>
        <dbReference type="SAM" id="Coils"/>
    </source>
</evidence>
<reference evidence="4 5" key="1">
    <citation type="submission" date="2022-06" db="EMBL/GenBank/DDBJ databases">
        <title>Haloarcula sp. a new haloarchaeum isolate from saline soil.</title>
        <authorList>
            <person name="Strakova D."/>
            <person name="Galisteo C."/>
            <person name="Sanchez-Porro C."/>
            <person name="Ventosa A."/>
        </authorList>
    </citation>
    <scope>NUCLEOTIDE SEQUENCE [LARGE SCALE GENOMIC DNA]</scope>
    <source>
        <strain evidence="4 5">S1CR25-12</strain>
    </source>
</reference>
<evidence type="ECO:0000256" key="1">
    <source>
        <dbReference type="ARBA" id="ARBA00010617"/>
    </source>
</evidence>
<feature type="coiled-coil region" evidence="3">
    <location>
        <begin position="190"/>
        <end position="217"/>
    </location>
</feature>
<organism evidence="4 5">
    <name type="scientific">Haloarcula saliterrae</name>
    <dbReference type="NCBI Taxonomy" id="2950534"/>
    <lineage>
        <taxon>Archaea</taxon>
        <taxon>Methanobacteriati</taxon>
        <taxon>Methanobacteriota</taxon>
        <taxon>Stenosarchaea group</taxon>
        <taxon>Halobacteria</taxon>
        <taxon>Halobacteriales</taxon>
        <taxon>Haloarculaceae</taxon>
        <taxon>Haloarcula</taxon>
    </lineage>
</organism>
<keyword evidence="2" id="KW-0560">Oxidoreductase</keyword>
<dbReference type="InterPro" id="IPR017972">
    <property type="entry name" value="Cyt_P450_CS"/>
</dbReference>